<dbReference type="Pfam" id="PF03732">
    <property type="entry name" value="Retrotrans_gag"/>
    <property type="match status" value="1"/>
</dbReference>
<dbReference type="Proteomes" id="UP000002640">
    <property type="component" value="Unassembled WGS sequence"/>
</dbReference>
<name>G4Z1K5_PHYSP</name>
<feature type="domain" description="Retrotransposon gag" evidence="1">
    <location>
        <begin position="1"/>
        <end position="38"/>
    </location>
</feature>
<reference evidence="2 3" key="1">
    <citation type="journal article" date="2006" name="Science">
        <title>Phytophthora genome sequences uncover evolutionary origins and mechanisms of pathogenesis.</title>
        <authorList>
            <person name="Tyler B.M."/>
            <person name="Tripathy S."/>
            <person name="Zhang X."/>
            <person name="Dehal P."/>
            <person name="Jiang R.H."/>
            <person name="Aerts A."/>
            <person name="Arredondo F.D."/>
            <person name="Baxter L."/>
            <person name="Bensasson D."/>
            <person name="Beynon J.L."/>
            <person name="Chapman J."/>
            <person name="Damasceno C.M."/>
            <person name="Dorrance A.E."/>
            <person name="Dou D."/>
            <person name="Dickerman A.W."/>
            <person name="Dubchak I.L."/>
            <person name="Garbelotto M."/>
            <person name="Gijzen M."/>
            <person name="Gordon S.G."/>
            <person name="Govers F."/>
            <person name="Grunwald N.J."/>
            <person name="Huang W."/>
            <person name="Ivors K.L."/>
            <person name="Jones R.W."/>
            <person name="Kamoun S."/>
            <person name="Krampis K."/>
            <person name="Lamour K.H."/>
            <person name="Lee M.K."/>
            <person name="McDonald W.H."/>
            <person name="Medina M."/>
            <person name="Meijer H.J."/>
            <person name="Nordberg E.K."/>
            <person name="Maclean D.J."/>
            <person name="Ospina-Giraldo M.D."/>
            <person name="Morris P.F."/>
            <person name="Phuntumart V."/>
            <person name="Putnam N.H."/>
            <person name="Rash S."/>
            <person name="Rose J.K."/>
            <person name="Sakihama Y."/>
            <person name="Salamov A.A."/>
            <person name="Savidor A."/>
            <person name="Scheuring C.F."/>
            <person name="Smith B.M."/>
            <person name="Sobral B.W."/>
            <person name="Terry A."/>
            <person name="Torto-Alalibo T.A."/>
            <person name="Win J."/>
            <person name="Xu Z."/>
            <person name="Zhang H."/>
            <person name="Grigoriev I.V."/>
            <person name="Rokhsar D.S."/>
            <person name="Boore J.L."/>
        </authorList>
    </citation>
    <scope>NUCLEOTIDE SEQUENCE [LARGE SCALE GENOMIC DNA]</scope>
    <source>
        <strain evidence="2 3">P6497</strain>
    </source>
</reference>
<dbReference type="AlphaFoldDB" id="G4Z1K5"/>
<protein>
    <recommendedName>
        <fullName evidence="1">Retrotransposon gag domain-containing protein</fullName>
    </recommendedName>
</protein>
<dbReference type="InParanoid" id="G4Z1K5"/>
<accession>G4Z1K5</accession>
<evidence type="ECO:0000259" key="1">
    <source>
        <dbReference type="Pfam" id="PF03732"/>
    </source>
</evidence>
<organism evidence="2 3">
    <name type="scientific">Phytophthora sojae (strain P6497)</name>
    <name type="common">Soybean stem and root rot agent</name>
    <name type="synonym">Phytophthora megasperma f. sp. glycines</name>
    <dbReference type="NCBI Taxonomy" id="1094619"/>
    <lineage>
        <taxon>Eukaryota</taxon>
        <taxon>Sar</taxon>
        <taxon>Stramenopiles</taxon>
        <taxon>Oomycota</taxon>
        <taxon>Peronosporomycetes</taxon>
        <taxon>Peronosporales</taxon>
        <taxon>Peronosporaceae</taxon>
        <taxon>Phytophthora</taxon>
    </lineage>
</organism>
<keyword evidence="3" id="KW-1185">Reference proteome</keyword>
<evidence type="ECO:0000313" key="2">
    <source>
        <dbReference type="EMBL" id="EGZ25916.1"/>
    </source>
</evidence>
<dbReference type="InterPro" id="IPR005162">
    <property type="entry name" value="Retrotrans_gag_dom"/>
</dbReference>
<dbReference type="SMR" id="G4Z1K5"/>
<proteinExistence type="predicted"/>
<gene>
    <name evidence="2" type="ORF">PHYSODRAFT_416307</name>
</gene>
<dbReference type="EMBL" id="JH159152">
    <property type="protein sequence ID" value="EGZ25916.1"/>
    <property type="molecule type" value="Genomic_DNA"/>
</dbReference>
<feature type="non-terminal residue" evidence="2">
    <location>
        <position position="74"/>
    </location>
</feature>
<feature type="non-terminal residue" evidence="2">
    <location>
        <position position="1"/>
    </location>
</feature>
<sequence length="74" mass="8562">CRQTGTIDDYVARFRRLIARVRDMSQLDQIDRFCDGLKAETRKEVSYRRCSTLSQAIEQAQAYERTHFGSAQGS</sequence>
<evidence type="ECO:0000313" key="3">
    <source>
        <dbReference type="Proteomes" id="UP000002640"/>
    </source>
</evidence>
<dbReference type="KEGG" id="psoj:PHYSODRAFT_416307"/>
<dbReference type="GeneID" id="20651928"/>
<dbReference type="RefSeq" id="XP_009521204.1">
    <property type="nucleotide sequence ID" value="XM_009522909.1"/>
</dbReference>